<dbReference type="SUPFAM" id="SSF55008">
    <property type="entry name" value="HMA, heavy metal-associated domain"/>
    <property type="match status" value="1"/>
</dbReference>
<dbReference type="GO" id="GO:0046872">
    <property type="term" value="F:metal ion binding"/>
    <property type="evidence" value="ECO:0007669"/>
    <property type="project" value="InterPro"/>
</dbReference>
<dbReference type="Gene3D" id="3.30.70.100">
    <property type="match status" value="1"/>
</dbReference>
<dbReference type="EMBL" id="CP012199">
    <property type="protein sequence ID" value="AMG72424.1"/>
    <property type="molecule type" value="Genomic_DNA"/>
</dbReference>
<name>A0AA86GHG9_9SPHN</name>
<sequence>MTIRFNIPGMTCGGCARSITKAIQGIDTAAKVETDISERRVSVETGADSADSAALIAAIREAGYEAQTA</sequence>
<protein>
    <submittedName>
        <fullName evidence="2">Heavy metal transport/detoxification protein</fullName>
    </submittedName>
</protein>
<reference evidence="2 3" key="1">
    <citation type="journal article" date="2016" name="BMC Genomics">
        <title>Genomic analysis of the nitrate-respiring Sphingopyxis granuli (formerly Sphingomonas macrogoltabida) strain TFA.</title>
        <authorList>
            <person name="Garcia-Romero I."/>
            <person name="Perez-Pulido A.J."/>
            <person name="Gonzalez-Flores Y.E."/>
            <person name="Reyes-Ramirez F."/>
            <person name="Santero E."/>
            <person name="Floriano B."/>
        </authorList>
    </citation>
    <scope>NUCLEOTIDE SEQUENCE [LARGE SCALE GENOMIC DNA]</scope>
    <source>
        <strain evidence="2 3">TFA</strain>
    </source>
</reference>
<feature type="domain" description="HMA" evidence="1">
    <location>
        <begin position="1"/>
        <end position="67"/>
    </location>
</feature>
<dbReference type="Pfam" id="PF00403">
    <property type="entry name" value="HMA"/>
    <property type="match status" value="1"/>
</dbReference>
<evidence type="ECO:0000313" key="3">
    <source>
        <dbReference type="Proteomes" id="UP000058599"/>
    </source>
</evidence>
<dbReference type="AlphaFoldDB" id="A0AA86GHG9"/>
<accession>A0AA86GHG9</accession>
<proteinExistence type="predicted"/>
<organism evidence="2 3">
    <name type="scientific">Sphingopyxis granuli</name>
    <dbReference type="NCBI Taxonomy" id="267128"/>
    <lineage>
        <taxon>Bacteria</taxon>
        <taxon>Pseudomonadati</taxon>
        <taxon>Pseudomonadota</taxon>
        <taxon>Alphaproteobacteria</taxon>
        <taxon>Sphingomonadales</taxon>
        <taxon>Sphingomonadaceae</taxon>
        <taxon>Sphingopyxis</taxon>
    </lineage>
</organism>
<dbReference type="PROSITE" id="PS50846">
    <property type="entry name" value="HMA_2"/>
    <property type="match status" value="1"/>
</dbReference>
<dbReference type="CDD" id="cd00371">
    <property type="entry name" value="HMA"/>
    <property type="match status" value="1"/>
</dbReference>
<dbReference type="InterPro" id="IPR006121">
    <property type="entry name" value="HMA_dom"/>
</dbReference>
<dbReference type="RefSeq" id="WP_067179656.1">
    <property type="nucleotide sequence ID" value="NZ_CP012199.1"/>
</dbReference>
<dbReference type="KEGG" id="sgi:SGRAN_0026"/>
<evidence type="ECO:0000259" key="1">
    <source>
        <dbReference type="PROSITE" id="PS50846"/>
    </source>
</evidence>
<dbReference type="Proteomes" id="UP000058599">
    <property type="component" value="Chromosome"/>
</dbReference>
<gene>
    <name evidence="2" type="ORF">SGRAN_0026</name>
</gene>
<keyword evidence="3" id="KW-1185">Reference proteome</keyword>
<dbReference type="InterPro" id="IPR036163">
    <property type="entry name" value="HMA_dom_sf"/>
</dbReference>
<evidence type="ECO:0000313" key="2">
    <source>
        <dbReference type="EMBL" id="AMG72424.1"/>
    </source>
</evidence>